<feature type="DNA-binding region" description="HMG box" evidence="2">
    <location>
        <begin position="198"/>
        <end position="270"/>
    </location>
</feature>
<protein>
    <recommendedName>
        <fullName evidence="3">HMG box domain-containing protein</fullName>
    </recommendedName>
</protein>
<evidence type="ECO:0000259" key="3">
    <source>
        <dbReference type="PROSITE" id="PS50118"/>
    </source>
</evidence>
<proteinExistence type="predicted"/>
<keyword evidence="5" id="KW-1185">Reference proteome</keyword>
<dbReference type="GO" id="GO:0005634">
    <property type="term" value="C:nucleus"/>
    <property type="evidence" value="ECO:0007669"/>
    <property type="project" value="UniProtKB-UniRule"/>
</dbReference>
<dbReference type="SUPFAM" id="SSF47095">
    <property type="entry name" value="HMG-box"/>
    <property type="match status" value="2"/>
</dbReference>
<evidence type="ECO:0000256" key="2">
    <source>
        <dbReference type="PROSITE-ProRule" id="PRU00267"/>
    </source>
</evidence>
<dbReference type="GeneID" id="28937242"/>
<dbReference type="AlphaFoldDB" id="A0A0W4ZF57"/>
<comment type="caution">
    <text evidence="4">The sequence shown here is derived from an EMBL/GenBank/DDBJ whole genome shotgun (WGS) entry which is preliminary data.</text>
</comment>
<keyword evidence="1 2" id="KW-0238">DNA-binding</keyword>
<dbReference type="EMBL" id="LFVZ01000011">
    <property type="protein sequence ID" value="KTW27008.1"/>
    <property type="molecule type" value="Genomic_DNA"/>
</dbReference>
<dbReference type="SMART" id="SM00398">
    <property type="entry name" value="HMG"/>
    <property type="match status" value="2"/>
</dbReference>
<dbReference type="InterPro" id="IPR009071">
    <property type="entry name" value="HMG_box_dom"/>
</dbReference>
<dbReference type="InterPro" id="IPR050342">
    <property type="entry name" value="HMGB"/>
</dbReference>
<gene>
    <name evidence="4" type="ORF">T552_02500</name>
</gene>
<evidence type="ECO:0000313" key="4">
    <source>
        <dbReference type="EMBL" id="KTW27008.1"/>
    </source>
</evidence>
<accession>A0A0W4ZF57</accession>
<feature type="domain" description="HMG box" evidence="3">
    <location>
        <begin position="198"/>
        <end position="270"/>
    </location>
</feature>
<feature type="domain" description="HMG box" evidence="3">
    <location>
        <begin position="100"/>
        <end position="163"/>
    </location>
</feature>
<dbReference type="GO" id="GO:0003677">
    <property type="term" value="F:DNA binding"/>
    <property type="evidence" value="ECO:0007669"/>
    <property type="project" value="UniProtKB-UniRule"/>
</dbReference>
<dbReference type="PANTHER" id="PTHR48112">
    <property type="entry name" value="HIGH MOBILITY GROUP PROTEIN DSP1"/>
    <property type="match status" value="1"/>
</dbReference>
<dbReference type="RefSeq" id="XP_018225199.1">
    <property type="nucleotide sequence ID" value="XM_018371039.1"/>
</dbReference>
<sequence length="272" mass="31517">MINCNFLASIGFRTRTLGYGGFGTVFKRYLGTTNPINKGDATQWMNIERKRAVTGIILNRNTISICSYLFIASSCRFFSSKSASKDAKINKKLDALPAPPKRGESPWIVFIKEKFKQTIGTPKEILKQSSSIWKNMSQEERQTYKDISEEKKLQALRTYSNWVNSLSPQEIIKENNIRSQLRRQGKKGVTFIKDPRKPKRPLSSFLFFCAYARSCPDFIEKYAQGRTKITEQTKILAEKWATMGDSERQEFVNCSANDKERYQREMEIYYKL</sequence>
<dbReference type="Gene3D" id="1.10.30.10">
    <property type="entry name" value="High mobility group box domain"/>
    <property type="match status" value="2"/>
</dbReference>
<dbReference type="Pfam" id="PF09011">
    <property type="entry name" value="HMG_box_2"/>
    <property type="match status" value="2"/>
</dbReference>
<dbReference type="PROSITE" id="PS50118">
    <property type="entry name" value="HMG_BOX_2"/>
    <property type="match status" value="2"/>
</dbReference>
<dbReference type="Proteomes" id="UP000054454">
    <property type="component" value="Unassembled WGS sequence"/>
</dbReference>
<evidence type="ECO:0000256" key="1">
    <source>
        <dbReference type="ARBA" id="ARBA00023125"/>
    </source>
</evidence>
<evidence type="ECO:0000313" key="5">
    <source>
        <dbReference type="Proteomes" id="UP000054454"/>
    </source>
</evidence>
<organism evidence="4 5">
    <name type="scientific">Pneumocystis carinii (strain B80)</name>
    <name type="common">Rat pneumocystis pneumonia agent</name>
    <name type="synonym">Pneumocystis carinii f. sp. carinii</name>
    <dbReference type="NCBI Taxonomy" id="1408658"/>
    <lineage>
        <taxon>Eukaryota</taxon>
        <taxon>Fungi</taxon>
        <taxon>Dikarya</taxon>
        <taxon>Ascomycota</taxon>
        <taxon>Taphrinomycotina</taxon>
        <taxon>Pneumocystomycetes</taxon>
        <taxon>Pneumocystaceae</taxon>
        <taxon>Pneumocystis</taxon>
    </lineage>
</organism>
<dbReference type="VEuPathDB" id="FungiDB:T552_02500"/>
<dbReference type="InterPro" id="IPR036910">
    <property type="entry name" value="HMG_box_dom_sf"/>
</dbReference>
<feature type="DNA-binding region" description="HMG box" evidence="2">
    <location>
        <begin position="100"/>
        <end position="163"/>
    </location>
</feature>
<reference evidence="5" key="1">
    <citation type="journal article" date="2016" name="Nat. Commun.">
        <title>Genome analysis of three Pneumocystis species reveals adaptation mechanisms to life exclusively in mammalian hosts.</title>
        <authorList>
            <person name="Ma L."/>
            <person name="Chen Z."/>
            <person name="Huang D.W."/>
            <person name="Kutty G."/>
            <person name="Ishihara M."/>
            <person name="Wang H."/>
            <person name="Abouelleil A."/>
            <person name="Bishop L."/>
            <person name="Davey E."/>
            <person name="Deng R."/>
            <person name="Deng X."/>
            <person name="Fan L."/>
            <person name="Fantoni G."/>
            <person name="Fitzgerald M."/>
            <person name="Gogineni E."/>
            <person name="Goldberg J.M."/>
            <person name="Handley G."/>
            <person name="Hu X."/>
            <person name="Huber C."/>
            <person name="Jiao X."/>
            <person name="Jones K."/>
            <person name="Levin J.Z."/>
            <person name="Liu Y."/>
            <person name="Macdonald P."/>
            <person name="Melnikov A."/>
            <person name="Raley C."/>
            <person name="Sassi M."/>
            <person name="Sherman B.T."/>
            <person name="Song X."/>
            <person name="Sykes S."/>
            <person name="Tran B."/>
            <person name="Walsh L."/>
            <person name="Xia Y."/>
            <person name="Yang J."/>
            <person name="Young S."/>
            <person name="Zeng Q."/>
            <person name="Zheng X."/>
            <person name="Stephens R."/>
            <person name="Nusbaum C."/>
            <person name="Birren B.W."/>
            <person name="Azadi P."/>
            <person name="Lempicki R.A."/>
            <person name="Cuomo C.A."/>
            <person name="Kovacs J.A."/>
        </authorList>
    </citation>
    <scope>NUCLEOTIDE SEQUENCE [LARGE SCALE GENOMIC DNA]</scope>
    <source>
        <strain evidence="5">B80</strain>
    </source>
</reference>
<name>A0A0W4ZF57_PNEC8</name>
<dbReference type="OrthoDB" id="1919336at2759"/>
<keyword evidence="2" id="KW-0539">Nucleus</keyword>